<dbReference type="PANTHER" id="PTHR11138:SF5">
    <property type="entry name" value="METHIONYL-TRNA FORMYLTRANSFERASE, MITOCHONDRIAL"/>
    <property type="match status" value="1"/>
</dbReference>
<sequence length="341" mass="37649">MLRIAFFGSDIFSVKALSTLLDAKSAPNNNLISSLDVITRSIKPQGRKRILTDVPIGTFATNANLPVHRADSRDQILQLSEKINPNLTIAVSYGKLIPADFISKCEYGGLNVHPSLLPKYSGSSPIQYAIRNGDQTTGVTIQTLHPTKFDRGEIIAQSGEVDILENENYDSLLERLGKLGSDMLIQTLQDGLYKSPITPIIPSTSFSLAPRISPSESEILWNDHTTKSVINLYKSLGPLHTFQKRLTKKKKNADAVEELYKVIFSDIKIYTGPLELSQISLGAFHLDSVNDRLLVKTKDGAISVGLVKFQYQSYESPTKFVSQTSKRCGVTSSKTKFIQSI</sequence>
<dbReference type="CDD" id="cd08646">
    <property type="entry name" value="FMT_core_Met-tRNA-FMT_N"/>
    <property type="match status" value="1"/>
</dbReference>
<dbReference type="Pfam" id="PF00551">
    <property type="entry name" value="Formyl_trans_N"/>
    <property type="match status" value="1"/>
</dbReference>
<protein>
    <recommendedName>
        <fullName evidence="2">Methionyl-tRNA formyltransferase, mitochondrial</fullName>
        <ecNumber evidence="1">2.1.2.9</ecNumber>
    </recommendedName>
</protein>
<keyword evidence="5" id="KW-1185">Reference proteome</keyword>
<organism evidence="4 5">
    <name type="scientific">[Candida] railenensis</name>
    <dbReference type="NCBI Taxonomy" id="45579"/>
    <lineage>
        <taxon>Eukaryota</taxon>
        <taxon>Fungi</taxon>
        <taxon>Dikarya</taxon>
        <taxon>Ascomycota</taxon>
        <taxon>Saccharomycotina</taxon>
        <taxon>Pichiomycetes</taxon>
        <taxon>Debaryomycetaceae</taxon>
        <taxon>Kurtzmaniella</taxon>
    </lineage>
</organism>
<dbReference type="NCBIfam" id="TIGR00460">
    <property type="entry name" value="fmt"/>
    <property type="match status" value="1"/>
</dbReference>
<dbReference type="PANTHER" id="PTHR11138">
    <property type="entry name" value="METHIONYL-TRNA FORMYLTRANSFERASE"/>
    <property type="match status" value="1"/>
</dbReference>
<dbReference type="EC" id="2.1.2.9" evidence="1"/>
<evidence type="ECO:0000259" key="3">
    <source>
        <dbReference type="Pfam" id="PF00551"/>
    </source>
</evidence>
<dbReference type="EMBL" id="CAKXYY010000024">
    <property type="protein sequence ID" value="CAH2355296.1"/>
    <property type="molecule type" value="Genomic_DNA"/>
</dbReference>
<evidence type="ECO:0000256" key="1">
    <source>
        <dbReference type="ARBA" id="ARBA00012261"/>
    </source>
</evidence>
<evidence type="ECO:0000313" key="5">
    <source>
        <dbReference type="Proteomes" id="UP000837801"/>
    </source>
</evidence>
<dbReference type="InterPro" id="IPR041711">
    <property type="entry name" value="Met-tRNA-FMT_N"/>
</dbReference>
<comment type="caution">
    <text evidence="4">The sequence shown here is derived from an EMBL/GenBank/DDBJ whole genome shotgun (WGS) entry which is preliminary data.</text>
</comment>
<proteinExistence type="predicted"/>
<dbReference type="Proteomes" id="UP000837801">
    <property type="component" value="Unassembled WGS sequence"/>
</dbReference>
<dbReference type="GO" id="GO:0005739">
    <property type="term" value="C:mitochondrion"/>
    <property type="evidence" value="ECO:0007669"/>
    <property type="project" value="TreeGrafter"/>
</dbReference>
<gene>
    <name evidence="4" type="ORF">CLIB1423_24S00474</name>
</gene>
<dbReference type="OrthoDB" id="10268103at2759"/>
<name>A0A9P0QUI6_9ASCO</name>
<feature type="domain" description="Formyl transferase N-terminal" evidence="3">
    <location>
        <begin position="3"/>
        <end position="188"/>
    </location>
</feature>
<accession>A0A9P0QUI6</accession>
<evidence type="ECO:0000256" key="2">
    <source>
        <dbReference type="ARBA" id="ARBA00014185"/>
    </source>
</evidence>
<evidence type="ECO:0000313" key="4">
    <source>
        <dbReference type="EMBL" id="CAH2355296.1"/>
    </source>
</evidence>
<dbReference type="InterPro" id="IPR002376">
    <property type="entry name" value="Formyl_transf_N"/>
</dbReference>
<dbReference type="SUPFAM" id="SSF53328">
    <property type="entry name" value="Formyltransferase"/>
    <property type="match status" value="1"/>
</dbReference>
<dbReference type="GO" id="GO:0004479">
    <property type="term" value="F:methionyl-tRNA formyltransferase activity"/>
    <property type="evidence" value="ECO:0007669"/>
    <property type="project" value="UniProtKB-EC"/>
</dbReference>
<reference evidence="4" key="1">
    <citation type="submission" date="2022-03" db="EMBL/GenBank/DDBJ databases">
        <authorList>
            <person name="Legras J.-L."/>
            <person name="Devillers H."/>
            <person name="Grondin C."/>
        </authorList>
    </citation>
    <scope>NUCLEOTIDE SEQUENCE</scope>
    <source>
        <strain evidence="4">CLIB 1423</strain>
    </source>
</reference>
<dbReference type="InterPro" id="IPR005794">
    <property type="entry name" value="Fmt"/>
</dbReference>
<dbReference type="InterPro" id="IPR036477">
    <property type="entry name" value="Formyl_transf_N_sf"/>
</dbReference>
<dbReference type="AlphaFoldDB" id="A0A9P0QUI6"/>
<dbReference type="Gene3D" id="3.40.50.12230">
    <property type="match status" value="1"/>
</dbReference>